<evidence type="ECO:0000313" key="2">
    <source>
        <dbReference type="Proteomes" id="UP000641025"/>
    </source>
</evidence>
<organism evidence="1 2">
    <name type="scientific">Geomonas propionica</name>
    <dbReference type="NCBI Taxonomy" id="2798582"/>
    <lineage>
        <taxon>Bacteria</taxon>
        <taxon>Pseudomonadati</taxon>
        <taxon>Thermodesulfobacteriota</taxon>
        <taxon>Desulfuromonadia</taxon>
        <taxon>Geobacterales</taxon>
        <taxon>Geobacteraceae</taxon>
        <taxon>Geomonas</taxon>
    </lineage>
</organism>
<dbReference type="RefSeq" id="WP_199393350.1">
    <property type="nucleotide sequence ID" value="NZ_JAEMHK010000001.1"/>
</dbReference>
<sequence length="135" mass="15745">MALLHDEDYRILNESGLLYEEGEADRFLVIKNFPLSPGFYVDSASEPIDLLEILWIVPSDYNTSGGDMFWVYPEFRRADNKPIPNVGGDPRIFNGKQYSRWSRHWKAETWKPKTDNIEKVLARIEWALKKPDANL</sequence>
<keyword evidence="2" id="KW-1185">Reference proteome</keyword>
<gene>
    <name evidence="1" type="ORF">JFN90_01595</name>
</gene>
<dbReference type="EMBL" id="JAEMHK010000001">
    <property type="protein sequence ID" value="MBJ6798824.1"/>
    <property type="molecule type" value="Genomic_DNA"/>
</dbReference>
<reference evidence="1 2" key="1">
    <citation type="submission" date="2020-12" db="EMBL/GenBank/DDBJ databases">
        <title>Geomonas sp. Red259, isolated from paddy soil.</title>
        <authorList>
            <person name="Xu Z."/>
            <person name="Zhang Z."/>
            <person name="Masuda Y."/>
            <person name="Itoh H."/>
            <person name="Senoo K."/>
        </authorList>
    </citation>
    <scope>NUCLEOTIDE SEQUENCE [LARGE SCALE GENOMIC DNA]</scope>
    <source>
        <strain evidence="1 2">Red259</strain>
    </source>
</reference>
<dbReference type="Proteomes" id="UP000641025">
    <property type="component" value="Unassembled WGS sequence"/>
</dbReference>
<name>A0ABS0YLH5_9BACT</name>
<dbReference type="InterPro" id="IPR025701">
    <property type="entry name" value="UBQ-conjugat_E2_E"/>
</dbReference>
<dbReference type="Pfam" id="PF14462">
    <property type="entry name" value="Prok-E2_E"/>
    <property type="match status" value="1"/>
</dbReference>
<proteinExistence type="predicted"/>
<comment type="caution">
    <text evidence="1">The sequence shown here is derived from an EMBL/GenBank/DDBJ whole genome shotgun (WGS) entry which is preliminary data.</text>
</comment>
<protein>
    <submittedName>
        <fullName evidence="1">Uncharacterized protein</fullName>
    </submittedName>
</protein>
<evidence type="ECO:0000313" key="1">
    <source>
        <dbReference type="EMBL" id="MBJ6798824.1"/>
    </source>
</evidence>
<accession>A0ABS0YLH5</accession>